<feature type="coiled-coil region" evidence="5">
    <location>
        <begin position="267"/>
        <end position="294"/>
    </location>
</feature>
<dbReference type="InterPro" id="IPR013083">
    <property type="entry name" value="Znf_RING/FYVE/PHD"/>
</dbReference>
<dbReference type="SMART" id="SM00336">
    <property type="entry name" value="BBOX"/>
    <property type="match status" value="2"/>
</dbReference>
<gene>
    <name evidence="10 11" type="primary">LOC109487273</name>
</gene>
<dbReference type="InterPro" id="IPR000626">
    <property type="entry name" value="Ubiquitin-like_dom"/>
</dbReference>
<dbReference type="PROSITE" id="PS50053">
    <property type="entry name" value="UBIQUITIN_2"/>
    <property type="match status" value="1"/>
</dbReference>
<dbReference type="RefSeq" id="XP_019646820.1">
    <property type="nucleotide sequence ID" value="XM_019791261.1"/>
</dbReference>
<feature type="domain" description="B box-type" evidence="8">
    <location>
        <begin position="96"/>
        <end position="145"/>
    </location>
</feature>
<accession>A0A6P5AKR4</accession>
<evidence type="ECO:0000256" key="4">
    <source>
        <dbReference type="PROSITE-ProRule" id="PRU00024"/>
    </source>
</evidence>
<name>A0A6P5AKR4_BRABE</name>
<keyword evidence="2 4" id="KW-0863">Zinc-finger</keyword>
<evidence type="ECO:0000259" key="7">
    <source>
        <dbReference type="PROSITE" id="PS50089"/>
    </source>
</evidence>
<evidence type="ECO:0000256" key="2">
    <source>
        <dbReference type="ARBA" id="ARBA00022771"/>
    </source>
</evidence>
<dbReference type="SUPFAM" id="SSF57845">
    <property type="entry name" value="B-box zinc-binding domain"/>
    <property type="match status" value="1"/>
</dbReference>
<dbReference type="SUPFAM" id="SSF57850">
    <property type="entry name" value="RING/U-box"/>
    <property type="match status" value="1"/>
</dbReference>
<feature type="domain" description="RING-type" evidence="7">
    <location>
        <begin position="16"/>
        <end position="60"/>
    </location>
</feature>
<evidence type="ECO:0000313" key="9">
    <source>
        <dbReference type="Proteomes" id="UP000515135"/>
    </source>
</evidence>
<dbReference type="RefSeq" id="XP_019646819.1">
    <property type="nucleotide sequence ID" value="XM_019791260.1"/>
</dbReference>
<evidence type="ECO:0000256" key="1">
    <source>
        <dbReference type="ARBA" id="ARBA00022723"/>
    </source>
</evidence>
<keyword evidence="1" id="KW-0479">Metal-binding</keyword>
<keyword evidence="5" id="KW-0175">Coiled coil</keyword>
<dbReference type="SUPFAM" id="SSF54236">
    <property type="entry name" value="Ubiquitin-like"/>
    <property type="match status" value="1"/>
</dbReference>
<evidence type="ECO:0000256" key="3">
    <source>
        <dbReference type="ARBA" id="ARBA00022833"/>
    </source>
</evidence>
<evidence type="ECO:0000259" key="6">
    <source>
        <dbReference type="PROSITE" id="PS50053"/>
    </source>
</evidence>
<dbReference type="InterPro" id="IPR001841">
    <property type="entry name" value="Znf_RING"/>
</dbReference>
<dbReference type="Proteomes" id="UP000515135">
    <property type="component" value="Unplaced"/>
</dbReference>
<dbReference type="CDD" id="cd17039">
    <property type="entry name" value="Ubl_ubiquitin_like"/>
    <property type="match status" value="1"/>
</dbReference>
<dbReference type="OrthoDB" id="342730at2759"/>
<evidence type="ECO:0000313" key="10">
    <source>
        <dbReference type="RefSeq" id="XP_019646819.1"/>
    </source>
</evidence>
<dbReference type="Pfam" id="PF00240">
    <property type="entry name" value="ubiquitin"/>
    <property type="match status" value="1"/>
</dbReference>
<dbReference type="InterPro" id="IPR018957">
    <property type="entry name" value="Znf_C3HC4_RING-type"/>
</dbReference>
<dbReference type="PANTHER" id="PTHR25462">
    <property type="entry name" value="BONUS, ISOFORM C-RELATED"/>
    <property type="match status" value="1"/>
</dbReference>
<evidence type="ECO:0000256" key="5">
    <source>
        <dbReference type="SAM" id="Coils"/>
    </source>
</evidence>
<dbReference type="Gene3D" id="3.30.160.60">
    <property type="entry name" value="Classic Zinc Finger"/>
    <property type="match status" value="1"/>
</dbReference>
<dbReference type="PANTHER" id="PTHR25462:SF229">
    <property type="entry name" value="TRANSCRIPTION INTERMEDIARY FACTOR 1-BETA"/>
    <property type="match status" value="1"/>
</dbReference>
<sequence length="510" mass="56306">MAASLLKDISNDFLECQICLQSFREPKILPCLHTFCRECLLEYTKAHCIDGNHIECPTCRINSPLPGGTVNGLKDNFFVKSLNDTVNLHKTLRSDEQKIVCSNPYCDSKGLATSRCLNCDGLLCGECVAAHLRIKVTRDHTVIGLDELRGGGQAAESVRRGQGHTCSEHPDEVTKFFCETCQVPMCRDCALLKHREHSFAHLKDHSASLKAELQTKIDQVKEKASEYRATCYDLQTKLEEEKEAERDIDQQIVDVATELKETIISEIDTQKASLQAENRKISALRQKLLSSEKDGTESKLVSLESTVQFAEKLLTYGSDYEITDVGSDTKERLETLGAEGVPSIRQMPPRAFAKTTQMPSIELGSLKGEIESCELALPCGHPCGDKHLNLGHCRTTCLAQIRLKCGHLVGLCHEVGNVDVNKISCSKGHDIFIHLQSRGSRTVTIKGVSLNDSVASIKQKCSYKVGKGNTASSLVFAGKTLRDDLTLEDYGIGFQSTLFLHEAVCIQSDK</sequence>
<keyword evidence="9" id="KW-1185">Reference proteome</keyword>
<evidence type="ECO:0000313" key="11">
    <source>
        <dbReference type="RefSeq" id="XP_019646820.1"/>
    </source>
</evidence>
<evidence type="ECO:0000259" key="8">
    <source>
        <dbReference type="PROSITE" id="PS50119"/>
    </source>
</evidence>
<dbReference type="PROSITE" id="PS00518">
    <property type="entry name" value="ZF_RING_1"/>
    <property type="match status" value="1"/>
</dbReference>
<dbReference type="Gene3D" id="3.10.20.90">
    <property type="entry name" value="Phosphatidylinositol 3-kinase Catalytic Subunit, Chain A, domain 1"/>
    <property type="match status" value="1"/>
</dbReference>
<dbReference type="GO" id="GO:0008270">
    <property type="term" value="F:zinc ion binding"/>
    <property type="evidence" value="ECO:0007669"/>
    <property type="project" value="UniProtKB-KW"/>
</dbReference>
<feature type="domain" description="Ubiquitin-like" evidence="6">
    <location>
        <begin position="431"/>
        <end position="500"/>
    </location>
</feature>
<dbReference type="PROSITE" id="PS50089">
    <property type="entry name" value="ZF_RING_2"/>
    <property type="match status" value="1"/>
</dbReference>
<proteinExistence type="predicted"/>
<reference evidence="10 11" key="1">
    <citation type="submission" date="2025-04" db="UniProtKB">
        <authorList>
            <consortium name="RefSeq"/>
        </authorList>
    </citation>
    <scope>IDENTIFICATION</scope>
    <source>
        <tissue evidence="10 11">Gonad</tissue>
    </source>
</reference>
<dbReference type="InterPro" id="IPR017907">
    <property type="entry name" value="Znf_RING_CS"/>
</dbReference>
<dbReference type="GO" id="GO:0061630">
    <property type="term" value="F:ubiquitin protein ligase activity"/>
    <property type="evidence" value="ECO:0007669"/>
    <property type="project" value="TreeGrafter"/>
</dbReference>
<dbReference type="GeneID" id="109487273"/>
<dbReference type="KEGG" id="bbel:109487273"/>
<dbReference type="Gene3D" id="3.30.40.10">
    <property type="entry name" value="Zinc/RING finger domain, C3HC4 (zinc finger)"/>
    <property type="match status" value="1"/>
</dbReference>
<dbReference type="SMART" id="SM00184">
    <property type="entry name" value="RING"/>
    <property type="match status" value="1"/>
</dbReference>
<feature type="domain" description="B box-type" evidence="8">
    <location>
        <begin position="161"/>
        <end position="202"/>
    </location>
</feature>
<protein>
    <submittedName>
        <fullName evidence="10 11">E3 ubiquitin-protein ligase TRIM56-like</fullName>
    </submittedName>
</protein>
<dbReference type="AlphaFoldDB" id="A0A6P5AKR4"/>
<dbReference type="InterPro" id="IPR047153">
    <property type="entry name" value="TRIM45/56/19-like"/>
</dbReference>
<dbReference type="Pfam" id="PF00097">
    <property type="entry name" value="zf-C3HC4"/>
    <property type="match status" value="1"/>
</dbReference>
<dbReference type="InterPro" id="IPR029071">
    <property type="entry name" value="Ubiquitin-like_domsf"/>
</dbReference>
<keyword evidence="3" id="KW-0862">Zinc</keyword>
<organism evidence="9 10">
    <name type="scientific">Branchiostoma belcheri</name>
    <name type="common">Amphioxus</name>
    <dbReference type="NCBI Taxonomy" id="7741"/>
    <lineage>
        <taxon>Eukaryota</taxon>
        <taxon>Metazoa</taxon>
        <taxon>Chordata</taxon>
        <taxon>Cephalochordata</taxon>
        <taxon>Leptocardii</taxon>
        <taxon>Amphioxiformes</taxon>
        <taxon>Branchiostomatidae</taxon>
        <taxon>Branchiostoma</taxon>
    </lineage>
</organism>
<dbReference type="InterPro" id="IPR000315">
    <property type="entry name" value="Znf_B-box"/>
</dbReference>
<dbReference type="Pfam" id="PF00643">
    <property type="entry name" value="zf-B_box"/>
    <property type="match status" value="1"/>
</dbReference>
<dbReference type="SMART" id="SM00213">
    <property type="entry name" value="UBQ"/>
    <property type="match status" value="1"/>
</dbReference>
<dbReference type="GO" id="GO:0006513">
    <property type="term" value="P:protein monoubiquitination"/>
    <property type="evidence" value="ECO:0007669"/>
    <property type="project" value="TreeGrafter"/>
</dbReference>
<dbReference type="PROSITE" id="PS50119">
    <property type="entry name" value="ZF_BBOX"/>
    <property type="match status" value="2"/>
</dbReference>